<evidence type="ECO:0000313" key="2">
    <source>
        <dbReference type="EMBL" id="CAB1431618.1"/>
    </source>
</evidence>
<name>A0A9N7UGK0_PLEPL</name>
<feature type="region of interest" description="Disordered" evidence="1">
    <location>
        <begin position="1"/>
        <end position="26"/>
    </location>
</feature>
<evidence type="ECO:0000313" key="3">
    <source>
        <dbReference type="Proteomes" id="UP001153269"/>
    </source>
</evidence>
<dbReference type="Proteomes" id="UP001153269">
    <property type="component" value="Unassembled WGS sequence"/>
</dbReference>
<gene>
    <name evidence="2" type="ORF">PLEPLA_LOCUS19675</name>
</gene>
<sequence length="168" mass="19292">EGDSRRTQREDTGVTQGERQNGRTGQKMDNVIGSVEAFMLGSASGYIIEGITTMISKLSQAKDRCSKSTTVLSSTCHSTSKYCPVTTYDFDVDWIHRYVKDSHMLAITYCQQYWVPYSIVHRYNQYFIRVTCHQSTLVARYCVDLSFTQRVKMRMYFISTPSRIQAST</sequence>
<protein>
    <submittedName>
        <fullName evidence="2">Uncharacterized protein</fullName>
    </submittedName>
</protein>
<comment type="caution">
    <text evidence="2">The sequence shown here is derived from an EMBL/GenBank/DDBJ whole genome shotgun (WGS) entry which is preliminary data.</text>
</comment>
<reference evidence="2" key="1">
    <citation type="submission" date="2020-03" db="EMBL/GenBank/DDBJ databases">
        <authorList>
            <person name="Weist P."/>
        </authorList>
    </citation>
    <scope>NUCLEOTIDE SEQUENCE</scope>
</reference>
<dbReference type="EMBL" id="CADEAL010001355">
    <property type="protein sequence ID" value="CAB1431618.1"/>
    <property type="molecule type" value="Genomic_DNA"/>
</dbReference>
<dbReference type="AlphaFoldDB" id="A0A9N7UGK0"/>
<feature type="non-terminal residue" evidence="2">
    <location>
        <position position="1"/>
    </location>
</feature>
<proteinExistence type="predicted"/>
<evidence type="ECO:0000256" key="1">
    <source>
        <dbReference type="SAM" id="MobiDB-lite"/>
    </source>
</evidence>
<feature type="compositionally biased region" description="Basic and acidic residues" evidence="1">
    <location>
        <begin position="1"/>
        <end position="12"/>
    </location>
</feature>
<keyword evidence="3" id="KW-1185">Reference proteome</keyword>
<feature type="compositionally biased region" description="Polar residues" evidence="1">
    <location>
        <begin position="13"/>
        <end position="24"/>
    </location>
</feature>
<accession>A0A9N7UGK0</accession>
<organism evidence="2 3">
    <name type="scientific">Pleuronectes platessa</name>
    <name type="common">European plaice</name>
    <dbReference type="NCBI Taxonomy" id="8262"/>
    <lineage>
        <taxon>Eukaryota</taxon>
        <taxon>Metazoa</taxon>
        <taxon>Chordata</taxon>
        <taxon>Craniata</taxon>
        <taxon>Vertebrata</taxon>
        <taxon>Euteleostomi</taxon>
        <taxon>Actinopterygii</taxon>
        <taxon>Neopterygii</taxon>
        <taxon>Teleostei</taxon>
        <taxon>Neoteleostei</taxon>
        <taxon>Acanthomorphata</taxon>
        <taxon>Carangaria</taxon>
        <taxon>Pleuronectiformes</taxon>
        <taxon>Pleuronectoidei</taxon>
        <taxon>Pleuronectidae</taxon>
        <taxon>Pleuronectes</taxon>
    </lineage>
</organism>